<comment type="subcellular location">
    <subcellularLocation>
        <location evidence="1">Cell inner membrane</location>
        <topology evidence="1">Single-pass type II membrane protein</topology>
        <orientation evidence="1">Periplasmic side</orientation>
    </subcellularLocation>
</comment>
<dbReference type="PANTHER" id="PTHR47529">
    <property type="entry name" value="PEPTIDYL-PROLYL CIS-TRANS ISOMERASE D"/>
    <property type="match status" value="1"/>
</dbReference>
<dbReference type="InterPro" id="IPR052029">
    <property type="entry name" value="PpiD_chaperone"/>
</dbReference>
<dbReference type="GO" id="GO:0005886">
    <property type="term" value="C:plasma membrane"/>
    <property type="evidence" value="ECO:0007669"/>
    <property type="project" value="UniProtKB-SubCell"/>
</dbReference>
<evidence type="ECO:0000256" key="1">
    <source>
        <dbReference type="ARBA" id="ARBA00004382"/>
    </source>
</evidence>
<keyword evidence="5" id="KW-1133">Transmembrane helix</keyword>
<dbReference type="PROSITE" id="PS50198">
    <property type="entry name" value="PPIC_PPIASE_2"/>
    <property type="match status" value="1"/>
</dbReference>
<dbReference type="GO" id="GO:0003755">
    <property type="term" value="F:peptidyl-prolyl cis-trans isomerase activity"/>
    <property type="evidence" value="ECO:0007669"/>
    <property type="project" value="UniProtKB-KW"/>
</dbReference>
<evidence type="ECO:0000256" key="10">
    <source>
        <dbReference type="ARBA" id="ARBA00042775"/>
    </source>
</evidence>
<accession>A0A0N7GY08</accession>
<sequence>MESFRRLIKGWFGKVLLVLFLALFALVGMEGIFGTQQNSDTIETVNGQPISKKELEQWTNALKQQYLKEVNSDETLLNQSFIQEKALDYIVARILLLDQAKKLGMSLSDVQIEAMIQQQPSFQSNGQFSKELFAQYLRNQGVPDSESFIAGIRQDHALKMISSTFLNYPLVSKLDVQQIADLQTEQRTLHLASINLDKYKKGITVTPKEIQDYYNKHSQALKQIESVDVDFIEISPSNVATNNEAPTEVELQQAYQKFVDTLKANAKPIVNQILVAQDGRTEAQAKERAEAAYAELSQGASFSSIAAKYSDDPLSKNSGGTLAAYEKGAFGEVFDKTVESLQNGQTSKPVKTQYGYQIIQVQAPKVDVPSFESKQAELIAQVTESKAQNAFSDAVNGLNELVVSNDALDVVSQEIKGTQVQTVNKLYLGSQHPILSHPSVKAKLFNEDVRNGDRNASSSIQLENGNIVWVKVRSYHPAGVQTLAEATPRIKKKIIEEKALNAAKAEISKTLAEFKTQPASKVLTQSNLRFENAGQFTREKLMPEVEKVAFSLPTPKQGMWSVSTASLPNELIVVAVSNVNHDFAKDLQPDELKGLQQTYAQLRGQQELEAYTQYLKSHAKIKKND</sequence>
<keyword evidence="3" id="KW-0997">Cell inner membrane</keyword>
<evidence type="ECO:0000256" key="3">
    <source>
        <dbReference type="ARBA" id="ARBA00022519"/>
    </source>
</evidence>
<evidence type="ECO:0000256" key="2">
    <source>
        <dbReference type="ARBA" id="ARBA00022475"/>
    </source>
</evidence>
<keyword evidence="14" id="KW-1185">Reference proteome</keyword>
<dbReference type="AlphaFoldDB" id="A0A0N7GY08"/>
<keyword evidence="11" id="KW-0697">Rotamase</keyword>
<evidence type="ECO:0000313" key="14">
    <source>
        <dbReference type="Proteomes" id="UP000064939"/>
    </source>
</evidence>
<evidence type="ECO:0000256" key="5">
    <source>
        <dbReference type="ARBA" id="ARBA00022989"/>
    </source>
</evidence>
<dbReference type="Gene3D" id="3.10.50.40">
    <property type="match status" value="1"/>
</dbReference>
<dbReference type="Pfam" id="PF00639">
    <property type="entry name" value="Rotamase"/>
    <property type="match status" value="1"/>
</dbReference>
<evidence type="ECO:0000256" key="8">
    <source>
        <dbReference type="ARBA" id="ARBA00038408"/>
    </source>
</evidence>
<reference evidence="13 14" key="1">
    <citation type="journal article" date="2015" name="Int. J. Syst. Evol. Microbiol.">
        <title>Acinetobacter equi sp. nov. isolated from horse faeces.</title>
        <authorList>
            <person name="Poppel M.T."/>
            <person name="Skiebe E."/>
            <person name="Laue M."/>
            <person name="Bergmann H."/>
            <person name="Ebersberger I."/>
            <person name="Garn T."/>
            <person name="Fruth A."/>
            <person name="Baumgardt S."/>
            <person name="Busse H.J."/>
            <person name="Wilharm G."/>
        </authorList>
    </citation>
    <scope>NUCLEOTIDE SEQUENCE [LARGE SCALE GENOMIC DNA]</scope>
    <source>
        <strain evidence="13 14">114</strain>
    </source>
</reference>
<organism evidence="13 14">
    <name type="scientific">Acinetobacter equi</name>
    <dbReference type="NCBI Taxonomy" id="1324350"/>
    <lineage>
        <taxon>Bacteria</taxon>
        <taxon>Pseudomonadati</taxon>
        <taxon>Pseudomonadota</taxon>
        <taxon>Gammaproteobacteria</taxon>
        <taxon>Moraxellales</taxon>
        <taxon>Moraxellaceae</taxon>
        <taxon>Acinetobacter</taxon>
    </lineage>
</organism>
<protein>
    <recommendedName>
        <fullName evidence="9">Periplasmic chaperone PpiD</fullName>
    </recommendedName>
    <alternativeName>
        <fullName evidence="10">Periplasmic folding chaperone</fullName>
    </alternativeName>
</protein>
<dbReference type="SUPFAM" id="SSF54534">
    <property type="entry name" value="FKBP-like"/>
    <property type="match status" value="1"/>
</dbReference>
<dbReference type="InterPro" id="IPR027304">
    <property type="entry name" value="Trigger_fact/SurA_dom_sf"/>
</dbReference>
<dbReference type="SUPFAM" id="SSF109998">
    <property type="entry name" value="Triger factor/SurA peptide-binding domain-like"/>
    <property type="match status" value="1"/>
</dbReference>
<keyword evidence="6" id="KW-0472">Membrane</keyword>
<evidence type="ECO:0000256" key="7">
    <source>
        <dbReference type="ARBA" id="ARBA00023186"/>
    </source>
</evidence>
<dbReference type="PANTHER" id="PTHR47529:SF1">
    <property type="entry name" value="PERIPLASMIC CHAPERONE PPID"/>
    <property type="match status" value="1"/>
</dbReference>
<dbReference type="InterPro" id="IPR000297">
    <property type="entry name" value="PPIase_PpiC"/>
</dbReference>
<evidence type="ECO:0000256" key="4">
    <source>
        <dbReference type="ARBA" id="ARBA00022692"/>
    </source>
</evidence>
<evidence type="ECO:0000256" key="11">
    <source>
        <dbReference type="PROSITE-ProRule" id="PRU00278"/>
    </source>
</evidence>
<dbReference type="RefSeq" id="WP_054582078.1">
    <property type="nucleotide sequence ID" value="NZ_CP012808.1"/>
</dbReference>
<evidence type="ECO:0000259" key="12">
    <source>
        <dbReference type="PROSITE" id="PS50198"/>
    </source>
</evidence>
<evidence type="ECO:0000313" key="13">
    <source>
        <dbReference type="EMBL" id="ALH96195.1"/>
    </source>
</evidence>
<dbReference type="KEGG" id="aei:AOY20_11990"/>
<gene>
    <name evidence="13" type="ORF">AOY20_11990</name>
</gene>
<dbReference type="Pfam" id="PF13624">
    <property type="entry name" value="SurA_N_3"/>
    <property type="match status" value="1"/>
</dbReference>
<evidence type="ECO:0000256" key="9">
    <source>
        <dbReference type="ARBA" id="ARBA00040743"/>
    </source>
</evidence>
<dbReference type="OrthoDB" id="9812372at2"/>
<dbReference type="Gene3D" id="1.10.4030.10">
    <property type="entry name" value="Porin chaperone SurA, peptide-binding domain"/>
    <property type="match status" value="1"/>
</dbReference>
<dbReference type="EMBL" id="CP012808">
    <property type="protein sequence ID" value="ALH96195.1"/>
    <property type="molecule type" value="Genomic_DNA"/>
</dbReference>
<feature type="domain" description="PpiC" evidence="12">
    <location>
        <begin position="265"/>
        <end position="363"/>
    </location>
</feature>
<proteinExistence type="inferred from homology"/>
<evidence type="ECO:0000256" key="6">
    <source>
        <dbReference type="ARBA" id="ARBA00023136"/>
    </source>
</evidence>
<dbReference type="InterPro" id="IPR046357">
    <property type="entry name" value="PPIase_dom_sf"/>
</dbReference>
<comment type="similarity">
    <text evidence="8">Belongs to the PpiD chaperone family.</text>
</comment>
<dbReference type="Proteomes" id="UP000064939">
    <property type="component" value="Chromosome"/>
</dbReference>
<dbReference type="STRING" id="1324350.AOY20_11990"/>
<keyword evidence="4" id="KW-0812">Transmembrane</keyword>
<name>A0A0N7GY08_9GAMM</name>
<keyword evidence="11 13" id="KW-0413">Isomerase</keyword>
<keyword evidence="7" id="KW-0143">Chaperone</keyword>
<keyword evidence="2" id="KW-1003">Cell membrane</keyword>